<comment type="similarity">
    <text evidence="1">Belongs to the prephenate/arogenate dehydrogenase family.</text>
</comment>
<proteinExistence type="inferred from homology"/>
<dbReference type="Pfam" id="PF02153">
    <property type="entry name" value="PDH_N"/>
    <property type="match status" value="1"/>
</dbReference>
<dbReference type="Proteomes" id="UP000424462">
    <property type="component" value="Chromosome"/>
</dbReference>
<evidence type="ECO:0000313" key="6">
    <source>
        <dbReference type="Proteomes" id="UP000424462"/>
    </source>
</evidence>
<dbReference type="NCBIfam" id="NF005108">
    <property type="entry name" value="PRK06545.1-6"/>
    <property type="match status" value="1"/>
</dbReference>
<evidence type="ECO:0000256" key="3">
    <source>
        <dbReference type="SAM" id="MobiDB-lite"/>
    </source>
</evidence>
<dbReference type="SUPFAM" id="SSF48179">
    <property type="entry name" value="6-phosphogluconate dehydrogenase C-terminal domain-like"/>
    <property type="match status" value="1"/>
</dbReference>
<dbReference type="Gene3D" id="1.10.3660.10">
    <property type="entry name" value="6-phosphogluconate dehydrogenase C-terminal like domain"/>
    <property type="match status" value="1"/>
</dbReference>
<dbReference type="GO" id="GO:0008977">
    <property type="term" value="F:prephenate dehydrogenase (NAD+) activity"/>
    <property type="evidence" value="ECO:0007669"/>
    <property type="project" value="InterPro"/>
</dbReference>
<dbReference type="Gene3D" id="3.40.50.720">
    <property type="entry name" value="NAD(P)-binding Rossmann-like Domain"/>
    <property type="match status" value="1"/>
</dbReference>
<evidence type="ECO:0000259" key="4">
    <source>
        <dbReference type="PROSITE" id="PS51176"/>
    </source>
</evidence>
<dbReference type="AlphaFoldDB" id="A0A6B8VT63"/>
<keyword evidence="2" id="KW-0560">Oxidoreductase</keyword>
<dbReference type="SUPFAM" id="SSF51735">
    <property type="entry name" value="NAD(P)-binding Rossmann-fold domains"/>
    <property type="match status" value="1"/>
</dbReference>
<sequence length="350" mass="37217">MCHTCQVTSRDISRPVCLLGLGLIGGSLLRDLSALGHPAFGFNRSPSGTKAAQQEGFDVSSDLVATVQRAEQENALLMIATPMPAVASILAVIKEHAPSCGITDVVSVKAQVLDLVREAGLVERYVGGHPMAGTSESGWQASRKELFKGAAWVVTFDHAYDSPEGPGKEWIELWTDVVRMAKMVKAEVIPSRVDAHDSAVARISHLPHVLAETLAIVGDNGGALSLSLAASSFRDSTRVAATSPSLVRAMCETNSEALLVALDEALALLQDARAHLSEASPSMEELADNGYRSRIRYEARSGHSRQGADSVSPSPISGRPVLSINPGSPHWLRSLEQAENLGARIEVSVF</sequence>
<dbReference type="InterPro" id="IPR050812">
    <property type="entry name" value="Preph/Arog_dehydrog"/>
</dbReference>
<protein>
    <submittedName>
        <fullName evidence="5">Prephenate dehydrogenase</fullName>
    </submittedName>
</protein>
<feature type="region of interest" description="Disordered" evidence="3">
    <location>
        <begin position="300"/>
        <end position="323"/>
    </location>
</feature>
<dbReference type="EMBL" id="CP046455">
    <property type="protein sequence ID" value="QGU06219.1"/>
    <property type="molecule type" value="Genomic_DNA"/>
</dbReference>
<name>A0A6B8VT63_9CORY</name>
<dbReference type="GO" id="GO:0004665">
    <property type="term" value="F:prephenate dehydrogenase (NADP+) activity"/>
    <property type="evidence" value="ECO:0007669"/>
    <property type="project" value="InterPro"/>
</dbReference>
<organism evidence="5 6">
    <name type="scientific">Corynebacterium occultum</name>
    <dbReference type="NCBI Taxonomy" id="2675219"/>
    <lineage>
        <taxon>Bacteria</taxon>
        <taxon>Bacillati</taxon>
        <taxon>Actinomycetota</taxon>
        <taxon>Actinomycetes</taxon>
        <taxon>Mycobacteriales</taxon>
        <taxon>Corynebacteriaceae</taxon>
        <taxon>Corynebacterium</taxon>
    </lineage>
</organism>
<dbReference type="PANTHER" id="PTHR21363">
    <property type="entry name" value="PREPHENATE DEHYDROGENASE"/>
    <property type="match status" value="1"/>
</dbReference>
<dbReference type="GO" id="GO:0070403">
    <property type="term" value="F:NAD+ binding"/>
    <property type="evidence" value="ECO:0007669"/>
    <property type="project" value="InterPro"/>
</dbReference>
<reference evidence="5 6" key="1">
    <citation type="submission" date="2019-11" db="EMBL/GenBank/DDBJ databases">
        <title>Complete genome sequence of Corynebacterium kalinowskii 1959, a novel Corynebacterium species isolated from soil of a small paddock in Vilsendorf, Germany.</title>
        <authorList>
            <person name="Schaffert L."/>
            <person name="Ruwe M."/>
            <person name="Milse J."/>
            <person name="Hanuschka K."/>
            <person name="Ortseifen V."/>
            <person name="Droste J."/>
            <person name="Brandt D."/>
            <person name="Schlueter L."/>
            <person name="Kutter Y."/>
            <person name="Vinke S."/>
            <person name="Viehoefer P."/>
            <person name="Jacob L."/>
            <person name="Luebke N.-C."/>
            <person name="Schulte-Berndt E."/>
            <person name="Hain C."/>
            <person name="Linder M."/>
            <person name="Schmidt P."/>
            <person name="Wollenschlaeger L."/>
            <person name="Luttermann T."/>
            <person name="Thieme E."/>
            <person name="Hassa J."/>
            <person name="Haak M."/>
            <person name="Wittchen M."/>
            <person name="Mentz A."/>
            <person name="Persicke M."/>
            <person name="Busche T."/>
            <person name="Ruckert C."/>
        </authorList>
    </citation>
    <scope>NUCLEOTIDE SEQUENCE [LARGE SCALE GENOMIC DNA]</scope>
    <source>
        <strain evidence="5 6">2039</strain>
    </source>
</reference>
<dbReference type="InterPro" id="IPR046826">
    <property type="entry name" value="PDH_N"/>
</dbReference>
<dbReference type="InterPro" id="IPR003099">
    <property type="entry name" value="Prephen_DH"/>
</dbReference>
<dbReference type="KEGG" id="cok:COCCU_01275"/>
<dbReference type="PROSITE" id="PS51176">
    <property type="entry name" value="PDH_ADH"/>
    <property type="match status" value="1"/>
</dbReference>
<dbReference type="InterPro" id="IPR046825">
    <property type="entry name" value="PDH_C"/>
</dbReference>
<dbReference type="InterPro" id="IPR008927">
    <property type="entry name" value="6-PGluconate_DH-like_C_sf"/>
</dbReference>
<dbReference type="InterPro" id="IPR036291">
    <property type="entry name" value="NAD(P)-bd_dom_sf"/>
</dbReference>
<feature type="domain" description="Prephenate/arogenate dehydrogenase" evidence="4">
    <location>
        <begin position="14"/>
        <end position="317"/>
    </location>
</feature>
<evidence type="ECO:0000256" key="2">
    <source>
        <dbReference type="ARBA" id="ARBA00023002"/>
    </source>
</evidence>
<keyword evidence="6" id="KW-1185">Reference proteome</keyword>
<dbReference type="Pfam" id="PF20463">
    <property type="entry name" value="PDH_C"/>
    <property type="match status" value="1"/>
</dbReference>
<dbReference type="PANTHER" id="PTHR21363:SF0">
    <property type="entry name" value="PREPHENATE DEHYDROGENASE [NADP(+)]"/>
    <property type="match status" value="1"/>
</dbReference>
<gene>
    <name evidence="5" type="ORF">COCCU_01275</name>
</gene>
<evidence type="ECO:0000313" key="5">
    <source>
        <dbReference type="EMBL" id="QGU06219.1"/>
    </source>
</evidence>
<evidence type="ECO:0000256" key="1">
    <source>
        <dbReference type="ARBA" id="ARBA00007964"/>
    </source>
</evidence>
<dbReference type="GO" id="GO:0006571">
    <property type="term" value="P:tyrosine biosynthetic process"/>
    <property type="evidence" value="ECO:0007669"/>
    <property type="project" value="InterPro"/>
</dbReference>
<accession>A0A6B8VT63</accession>